<dbReference type="CDD" id="cd16908">
    <property type="entry name" value="YEATS_Yaf9_like"/>
    <property type="match status" value="1"/>
</dbReference>
<name>W4KEF3_HETIT</name>
<dbReference type="InterPro" id="IPR055129">
    <property type="entry name" value="YEATS_dom"/>
</dbReference>
<keyword evidence="3" id="KW-0227">DNA damage</keyword>
<dbReference type="Gene3D" id="2.60.40.1970">
    <property type="entry name" value="YEATS domain"/>
    <property type="match status" value="1"/>
</dbReference>
<dbReference type="GO" id="GO:0006281">
    <property type="term" value="P:DNA repair"/>
    <property type="evidence" value="ECO:0007669"/>
    <property type="project" value="UniProtKB-UniRule"/>
</dbReference>
<dbReference type="FunCoup" id="W4KEF3">
    <property type="interactions" value="426"/>
</dbReference>
<keyword evidence="3" id="KW-0010">Activator</keyword>
<dbReference type="InterPro" id="IPR005033">
    <property type="entry name" value="YEATS"/>
</dbReference>
<dbReference type="EMBL" id="KI925456">
    <property type="protein sequence ID" value="ETW84119.1"/>
    <property type="molecule type" value="Genomic_DNA"/>
</dbReference>
<dbReference type="STRING" id="747525.W4KEF3"/>
<dbReference type="OrthoDB" id="16041at2759"/>
<dbReference type="KEGG" id="hir:HETIRDRAFT_312423"/>
<feature type="compositionally biased region" description="Pro residues" evidence="4">
    <location>
        <begin position="40"/>
        <end position="55"/>
    </location>
</feature>
<feature type="region of interest" description="Disordered" evidence="4">
    <location>
        <begin position="32"/>
        <end position="58"/>
    </location>
</feature>
<dbReference type="HOGENOM" id="CLU_051385_2_1_1"/>
<evidence type="ECO:0000256" key="4">
    <source>
        <dbReference type="SAM" id="MobiDB-lite"/>
    </source>
</evidence>
<keyword evidence="3" id="KW-0234">DNA repair</keyword>
<dbReference type="Proteomes" id="UP000030671">
    <property type="component" value="Unassembled WGS sequence"/>
</dbReference>
<keyword evidence="3" id="KW-0804">Transcription</keyword>
<dbReference type="GO" id="GO:0006325">
    <property type="term" value="P:chromatin organization"/>
    <property type="evidence" value="ECO:0007669"/>
    <property type="project" value="UniProtKB-KW"/>
</dbReference>
<evidence type="ECO:0000313" key="7">
    <source>
        <dbReference type="Proteomes" id="UP000030671"/>
    </source>
</evidence>
<dbReference type="InterPro" id="IPR038704">
    <property type="entry name" value="YEAST_sf"/>
</dbReference>
<keyword evidence="3" id="KW-0156">Chromatin regulator</keyword>
<feature type="coiled-coil region" evidence="3">
    <location>
        <begin position="279"/>
        <end position="317"/>
    </location>
</feature>
<dbReference type="Pfam" id="PF03366">
    <property type="entry name" value="YEATS"/>
    <property type="match status" value="1"/>
</dbReference>
<comment type="subunit">
    <text evidence="3">Component of the SWR1 chromatin-remodeling complex and of the NuA4 histone acetyltransferase complex.</text>
</comment>
<dbReference type="RefSeq" id="XP_009543826.1">
    <property type="nucleotide sequence ID" value="XM_009545531.1"/>
</dbReference>
<proteinExistence type="inferred from homology"/>
<gene>
    <name evidence="3" type="primary">YAF9</name>
    <name evidence="6" type="ORF">HETIRDRAFT_312423</name>
</gene>
<comment type="similarity">
    <text evidence="3">Belongs to the YAF9 family.</text>
</comment>
<comment type="subcellular location">
    <subcellularLocation>
        <location evidence="3">Nucleus</location>
    </subcellularLocation>
    <subcellularLocation>
        <location evidence="3">Cytoplasm</location>
    </subcellularLocation>
</comment>
<comment type="domain">
    <text evidence="3">The coiled-coil domain is required for assembly into the NuA4 complex.</text>
</comment>
<dbReference type="GO" id="GO:0006355">
    <property type="term" value="P:regulation of DNA-templated transcription"/>
    <property type="evidence" value="ECO:0007669"/>
    <property type="project" value="InterPro"/>
</dbReference>
<comment type="function">
    <text evidence="3">Component of the SWR1 complex which mediates the ATP-dependent exchange of histone H2A for an H2A variant leading to transcriptional regulation of selected genes by chromatin remodeling. Component of the NuA4 histone acetyltransferase complex which is involved in transcriptional activation of selected genes principally by acetylation of nucleosomal histones H4 and H2A. The NuA4 complex is also involved in DNA repair. Yaf9 may also be required for viability in conditions in which the structural integrity of the spindle is compromised.</text>
</comment>
<dbReference type="PROSITE" id="PS51037">
    <property type="entry name" value="YEATS"/>
    <property type="match status" value="1"/>
</dbReference>
<keyword evidence="3" id="KW-0175">Coiled coil</keyword>
<accession>W4KEF3</accession>
<dbReference type="InParanoid" id="W4KEF3"/>
<evidence type="ECO:0000256" key="2">
    <source>
        <dbReference type="PROSITE-ProRule" id="PRU00376"/>
    </source>
</evidence>
<sequence length="317" mass="35111">MHGERSLNGGVRERRGGSGAFWLQQPAWPTTASAQRSVPVPSPLSPSPTTHPHPPQGITIHRPIIYGNTAVVLTQKDREQLPSPDHTHRWTVAVRSAASLPDSPIVGGADDISYFVKRVTFKLHDTYANPTRNIDKPPFEVSETGWGEFEVQIRIHFLPDSGEKPIMLYHHLKLHPWPSAAPTAPTASTAPGAAAPEPDAAPHPDLALLHGPVHSWQYDELLFFDPFQSFLNILLAHPPTALPKAKTRPAPFNGVLPALYEPAKGATPEFTAVMEAEEIDRLEAARKEVVAEHERWRVRLLEKEAELERLKRELSEA</sequence>
<keyword evidence="3" id="KW-0805">Transcription regulation</keyword>
<keyword evidence="1 2" id="KW-0539">Nucleus</keyword>
<dbReference type="AlphaFoldDB" id="W4KEF3"/>
<feature type="domain" description="YEATS" evidence="5">
    <location>
        <begin position="54"/>
        <end position="237"/>
    </location>
</feature>
<evidence type="ECO:0000259" key="5">
    <source>
        <dbReference type="PROSITE" id="PS51037"/>
    </source>
</evidence>
<keyword evidence="3" id="KW-0963">Cytoplasm</keyword>
<evidence type="ECO:0000256" key="3">
    <source>
        <dbReference type="RuleBase" id="RU367117"/>
    </source>
</evidence>
<evidence type="ECO:0000256" key="1">
    <source>
        <dbReference type="ARBA" id="ARBA00023242"/>
    </source>
</evidence>
<feature type="region of interest" description="Disordered" evidence="4">
    <location>
        <begin position="180"/>
        <end position="201"/>
    </location>
</feature>
<organism evidence="6 7">
    <name type="scientific">Heterobasidion irregulare (strain TC 32-1)</name>
    <dbReference type="NCBI Taxonomy" id="747525"/>
    <lineage>
        <taxon>Eukaryota</taxon>
        <taxon>Fungi</taxon>
        <taxon>Dikarya</taxon>
        <taxon>Basidiomycota</taxon>
        <taxon>Agaricomycotina</taxon>
        <taxon>Agaricomycetes</taxon>
        <taxon>Russulales</taxon>
        <taxon>Bondarzewiaceae</taxon>
        <taxon>Heterobasidion</taxon>
        <taxon>Heterobasidion annosum species complex</taxon>
    </lineage>
</organism>
<evidence type="ECO:0000313" key="6">
    <source>
        <dbReference type="EMBL" id="ETW84119.1"/>
    </source>
</evidence>
<dbReference type="GO" id="GO:0005737">
    <property type="term" value="C:cytoplasm"/>
    <property type="evidence" value="ECO:0007669"/>
    <property type="project" value="UniProtKB-SubCell"/>
</dbReference>
<dbReference type="GeneID" id="20669955"/>
<protein>
    <recommendedName>
        <fullName evidence="3">Protein AF-9 homolog</fullName>
    </recommendedName>
</protein>
<dbReference type="eggNOG" id="KOG3149">
    <property type="taxonomic scope" value="Eukaryota"/>
</dbReference>
<reference evidence="6 7" key="1">
    <citation type="journal article" date="2012" name="New Phytol.">
        <title>Insight into trade-off between wood decay and parasitism from the genome of a fungal forest pathogen.</title>
        <authorList>
            <person name="Olson A."/>
            <person name="Aerts A."/>
            <person name="Asiegbu F."/>
            <person name="Belbahri L."/>
            <person name="Bouzid O."/>
            <person name="Broberg A."/>
            <person name="Canback B."/>
            <person name="Coutinho P.M."/>
            <person name="Cullen D."/>
            <person name="Dalman K."/>
            <person name="Deflorio G."/>
            <person name="van Diepen L.T."/>
            <person name="Dunand C."/>
            <person name="Duplessis S."/>
            <person name="Durling M."/>
            <person name="Gonthier P."/>
            <person name="Grimwood J."/>
            <person name="Fossdal C.G."/>
            <person name="Hansson D."/>
            <person name="Henrissat B."/>
            <person name="Hietala A."/>
            <person name="Himmelstrand K."/>
            <person name="Hoffmeister D."/>
            <person name="Hogberg N."/>
            <person name="James T.Y."/>
            <person name="Karlsson M."/>
            <person name="Kohler A."/>
            <person name="Kues U."/>
            <person name="Lee Y.H."/>
            <person name="Lin Y.C."/>
            <person name="Lind M."/>
            <person name="Lindquist E."/>
            <person name="Lombard V."/>
            <person name="Lucas S."/>
            <person name="Lunden K."/>
            <person name="Morin E."/>
            <person name="Murat C."/>
            <person name="Park J."/>
            <person name="Raffaello T."/>
            <person name="Rouze P."/>
            <person name="Salamov A."/>
            <person name="Schmutz J."/>
            <person name="Solheim H."/>
            <person name="Stahlberg J."/>
            <person name="Velez H."/>
            <person name="de Vries R.P."/>
            <person name="Wiebenga A."/>
            <person name="Woodward S."/>
            <person name="Yakovlev I."/>
            <person name="Garbelotto M."/>
            <person name="Martin F."/>
            <person name="Grigoriev I.V."/>
            <person name="Stenlid J."/>
        </authorList>
    </citation>
    <scope>NUCLEOTIDE SEQUENCE [LARGE SCALE GENOMIC DNA]</scope>
    <source>
        <strain evidence="6 7">TC 32-1</strain>
    </source>
</reference>
<dbReference type="PANTHER" id="PTHR23195">
    <property type="entry name" value="YEATS DOMAIN"/>
    <property type="match status" value="1"/>
</dbReference>
<dbReference type="GO" id="GO:0000812">
    <property type="term" value="C:Swr1 complex"/>
    <property type="evidence" value="ECO:0007669"/>
    <property type="project" value="UniProtKB-UniRule"/>
</dbReference>
<keyword evidence="7" id="KW-1185">Reference proteome</keyword>